<dbReference type="SUPFAM" id="SSF50249">
    <property type="entry name" value="Nucleic acid-binding proteins"/>
    <property type="match status" value="1"/>
</dbReference>
<evidence type="ECO:0000313" key="20">
    <source>
        <dbReference type="EMBL" id="TYO99857.1"/>
    </source>
</evidence>
<evidence type="ECO:0000256" key="3">
    <source>
        <dbReference type="ARBA" id="ARBA00005663"/>
    </source>
</evidence>
<gene>
    <name evidence="20" type="ORF">EDC39_10117</name>
</gene>
<keyword evidence="17" id="KW-0472">Membrane</keyword>
<evidence type="ECO:0000256" key="16">
    <source>
        <dbReference type="ARBA" id="ARBA00022884"/>
    </source>
</evidence>
<dbReference type="SMART" id="SM00316">
    <property type="entry name" value="S1"/>
    <property type="match status" value="1"/>
</dbReference>
<evidence type="ECO:0000256" key="6">
    <source>
        <dbReference type="ARBA" id="ARBA00022490"/>
    </source>
</evidence>
<dbReference type="Gene3D" id="3.40.1260.20">
    <property type="entry name" value="Ribonuclease E, catalytic domain"/>
    <property type="match status" value="1"/>
</dbReference>
<keyword evidence="5" id="KW-1003">Cell membrane</keyword>
<dbReference type="GO" id="GO:0008033">
    <property type="term" value="P:tRNA processing"/>
    <property type="evidence" value="ECO:0007669"/>
    <property type="project" value="UniProtKB-KW"/>
</dbReference>
<evidence type="ECO:0000256" key="17">
    <source>
        <dbReference type="ARBA" id="ARBA00023136"/>
    </source>
</evidence>
<feature type="compositionally biased region" description="Low complexity" evidence="18">
    <location>
        <begin position="669"/>
        <end position="687"/>
    </location>
</feature>
<dbReference type="InterPro" id="IPR019307">
    <property type="entry name" value="RNA-bd_AU-1/RNase_E/G"/>
</dbReference>
<evidence type="ECO:0000256" key="14">
    <source>
        <dbReference type="ARBA" id="ARBA00022801"/>
    </source>
</evidence>
<evidence type="ECO:0000256" key="15">
    <source>
        <dbReference type="ARBA" id="ARBA00022842"/>
    </source>
</evidence>
<keyword evidence="14" id="KW-0378">Hydrolase</keyword>
<keyword evidence="13" id="KW-0255">Endonuclease</keyword>
<dbReference type="InterPro" id="IPR048583">
    <property type="entry name" value="RNase_E_G_thioredoxin-like"/>
</dbReference>
<feature type="region of interest" description="Disordered" evidence="18">
    <location>
        <begin position="513"/>
        <end position="796"/>
    </location>
</feature>
<keyword evidence="15" id="KW-0460">Magnesium</keyword>
<evidence type="ECO:0000256" key="13">
    <source>
        <dbReference type="ARBA" id="ARBA00022759"/>
    </source>
</evidence>
<feature type="compositionally biased region" description="Low complexity" evidence="18">
    <location>
        <begin position="709"/>
        <end position="727"/>
    </location>
</feature>
<dbReference type="Pfam" id="PF10150">
    <property type="entry name" value="RNase_E_G"/>
    <property type="match status" value="1"/>
</dbReference>
<evidence type="ECO:0000256" key="12">
    <source>
        <dbReference type="ARBA" id="ARBA00022730"/>
    </source>
</evidence>
<dbReference type="RefSeq" id="WP_148894066.1">
    <property type="nucleotide sequence ID" value="NZ_VNIB01000001.1"/>
</dbReference>
<feature type="compositionally biased region" description="Low complexity" evidence="18">
    <location>
        <begin position="749"/>
        <end position="766"/>
    </location>
</feature>
<dbReference type="PROSITE" id="PS50126">
    <property type="entry name" value="S1"/>
    <property type="match status" value="1"/>
</dbReference>
<evidence type="ECO:0000313" key="21">
    <source>
        <dbReference type="Proteomes" id="UP000324159"/>
    </source>
</evidence>
<keyword evidence="9" id="KW-0819">tRNA processing</keyword>
<evidence type="ECO:0000256" key="2">
    <source>
        <dbReference type="ARBA" id="ARBA00004496"/>
    </source>
</evidence>
<dbReference type="InterPro" id="IPR004659">
    <property type="entry name" value="RNase_E/G"/>
</dbReference>
<dbReference type="OrthoDB" id="9804278at2"/>
<comment type="cofactor">
    <cofactor evidence="1">
        <name>Mg(2+)</name>
        <dbReference type="ChEBI" id="CHEBI:18420"/>
    </cofactor>
</comment>
<evidence type="ECO:0000256" key="18">
    <source>
        <dbReference type="SAM" id="MobiDB-lite"/>
    </source>
</evidence>
<keyword evidence="11" id="KW-0479">Metal-binding</keyword>
<evidence type="ECO:0000256" key="8">
    <source>
        <dbReference type="ARBA" id="ARBA00022552"/>
    </source>
</evidence>
<keyword evidence="21" id="KW-1185">Reference proteome</keyword>
<sequence>MIRKMLVNATHPEENRVAIIEDGILSELDIEIAGQEQTKGNIYKATVVRVESGLQAAFVDYGAERLGFLQLGEIHPALYAGQEEDDRPRPRINDILRRGQELLVQIVKEERGNKGAALTTYLSLPGRYMVLMPGDKARGISRKIPDGEERKALRKAVEALQVPEDMGIIVRTAAIGRSAEELQRDLDYLVRLYRNIRSHADGSQAPALVYQESNLVIRSIRDYFMPDMDEVLIDDPQVYQQAREFFSQVMPEFVHLVKLHQEQRPIFAKYQIEEQIETITQNQVNLPSGGSIVIDPTEALVAIDVNSGKMAGEQGIEATAYKTNLEAATEVARQLRLRDLGGLIVIDFIDMRDRKHVREVEKTLKAALASDKARVTVGRISQFGLLEMSRQRIKAALAAGAWNTCPHCNGRGKVKSTEAQAVAVMRKIHAAIAKKQIARVEVRAPLEVADYLHNSRREELLDMERRYQTSIVIHSTVDLKAEEVILDLQKREKQSGEKREGAEPVTAATALAKSLAPERKHTPETGDEAKPHQQSPSRRTDNGAPADEDTASGERQQEKRRSRRRRRKSADKAATGDLPADTEAAGKDETQQKVTETAAAVEQPADSGGEQASENKPRRRRTARKKSGETQQEKTTDAAAATEQAADSGEQAPEEKPKRRRTARKKSNETQQEATTDAATATEQAADSGEQAPEEKPKRRRTARKKSGETQQEATTDTATATEQAADSGEQAPEEKPKRRRTARKKSNETQQEATTETATATGQSADSDDEKASEDKPKRRRSTRRKTTDTPETTS</sequence>
<feature type="compositionally biased region" description="Low complexity" evidence="18">
    <location>
        <begin position="637"/>
        <end position="647"/>
    </location>
</feature>
<evidence type="ECO:0000256" key="7">
    <source>
        <dbReference type="ARBA" id="ARBA00022519"/>
    </source>
</evidence>
<dbReference type="GO" id="GO:0016787">
    <property type="term" value="F:hydrolase activity"/>
    <property type="evidence" value="ECO:0007669"/>
    <property type="project" value="UniProtKB-KW"/>
</dbReference>
<keyword evidence="10" id="KW-0540">Nuclease</keyword>
<feature type="compositionally biased region" description="Basic and acidic residues" evidence="18">
    <location>
        <begin position="516"/>
        <end position="531"/>
    </location>
</feature>
<accession>A0A5D3WMN3</accession>
<dbReference type="Gene3D" id="2.40.50.140">
    <property type="entry name" value="Nucleic acid-binding proteins"/>
    <property type="match status" value="1"/>
</dbReference>
<evidence type="ECO:0000256" key="9">
    <source>
        <dbReference type="ARBA" id="ARBA00022694"/>
    </source>
</evidence>
<dbReference type="Pfam" id="PF00575">
    <property type="entry name" value="S1"/>
    <property type="match status" value="1"/>
</dbReference>
<keyword evidence="7" id="KW-0997">Cell inner membrane</keyword>
<reference evidence="20 21" key="1">
    <citation type="submission" date="2019-07" db="EMBL/GenBank/DDBJ databases">
        <title>Genomic Encyclopedia of Type Strains, Phase IV (KMG-IV): sequencing the most valuable type-strain genomes for metagenomic binning, comparative biology and taxonomic classification.</title>
        <authorList>
            <person name="Goeker M."/>
        </authorList>
    </citation>
    <scope>NUCLEOTIDE SEQUENCE [LARGE SCALE GENOMIC DNA]</scope>
    <source>
        <strain evidence="20 21">SS015</strain>
    </source>
</reference>
<protein>
    <recommendedName>
        <fullName evidence="4">Ribonuclease G</fullName>
    </recommendedName>
</protein>
<dbReference type="GO" id="GO:0004519">
    <property type="term" value="F:endonuclease activity"/>
    <property type="evidence" value="ECO:0007669"/>
    <property type="project" value="UniProtKB-KW"/>
</dbReference>
<dbReference type="GO" id="GO:0019843">
    <property type="term" value="F:rRNA binding"/>
    <property type="evidence" value="ECO:0007669"/>
    <property type="project" value="UniProtKB-KW"/>
</dbReference>
<dbReference type="Proteomes" id="UP000324159">
    <property type="component" value="Unassembled WGS sequence"/>
</dbReference>
<dbReference type="GO" id="GO:0005737">
    <property type="term" value="C:cytoplasm"/>
    <property type="evidence" value="ECO:0007669"/>
    <property type="project" value="UniProtKB-SubCell"/>
</dbReference>
<keyword evidence="16" id="KW-0694">RNA-binding</keyword>
<dbReference type="Pfam" id="PF20833">
    <property type="entry name" value="RNase_E_G_Thio"/>
    <property type="match status" value="1"/>
</dbReference>
<comment type="caution">
    <text evidence="20">The sequence shown here is derived from an EMBL/GenBank/DDBJ whole genome shotgun (WGS) entry which is preliminary data.</text>
</comment>
<dbReference type="AlphaFoldDB" id="A0A5D3WMN3"/>
<keyword evidence="8" id="KW-0698">rRNA processing</keyword>
<dbReference type="GO" id="GO:0006364">
    <property type="term" value="P:rRNA processing"/>
    <property type="evidence" value="ECO:0007669"/>
    <property type="project" value="UniProtKB-KW"/>
</dbReference>
<evidence type="ECO:0000256" key="5">
    <source>
        <dbReference type="ARBA" id="ARBA00022475"/>
    </source>
</evidence>
<dbReference type="EMBL" id="VNIB01000001">
    <property type="protein sequence ID" value="TYO99857.1"/>
    <property type="molecule type" value="Genomic_DNA"/>
</dbReference>
<proteinExistence type="inferred from homology"/>
<evidence type="ECO:0000256" key="1">
    <source>
        <dbReference type="ARBA" id="ARBA00001946"/>
    </source>
</evidence>
<feature type="compositionally biased region" description="Basic residues" evidence="18">
    <location>
        <begin position="558"/>
        <end position="569"/>
    </location>
</feature>
<dbReference type="GO" id="GO:0004540">
    <property type="term" value="F:RNA nuclease activity"/>
    <property type="evidence" value="ECO:0007669"/>
    <property type="project" value="InterPro"/>
</dbReference>
<keyword evidence="6" id="KW-0963">Cytoplasm</keyword>
<dbReference type="NCBIfam" id="TIGR00757">
    <property type="entry name" value="RNaseEG"/>
    <property type="match status" value="1"/>
</dbReference>
<keyword evidence="12" id="KW-0699">rRNA-binding</keyword>
<organism evidence="20 21">
    <name type="scientific">Geothermobacter ehrlichii</name>
    <dbReference type="NCBI Taxonomy" id="213224"/>
    <lineage>
        <taxon>Bacteria</taxon>
        <taxon>Pseudomonadati</taxon>
        <taxon>Thermodesulfobacteriota</taxon>
        <taxon>Desulfuromonadia</taxon>
        <taxon>Desulfuromonadales</taxon>
        <taxon>Geothermobacteraceae</taxon>
        <taxon>Geothermobacter</taxon>
    </lineage>
</organism>
<dbReference type="InterPro" id="IPR012340">
    <property type="entry name" value="NA-bd_OB-fold"/>
</dbReference>
<dbReference type="PANTHER" id="PTHR30001">
    <property type="entry name" value="RIBONUCLEASE"/>
    <property type="match status" value="1"/>
</dbReference>
<dbReference type="PANTHER" id="PTHR30001:SF1">
    <property type="entry name" value="RIBONUCLEASE E_G-LIKE PROTEIN, CHLOROPLASTIC"/>
    <property type="match status" value="1"/>
</dbReference>
<evidence type="ECO:0000259" key="19">
    <source>
        <dbReference type="PROSITE" id="PS50126"/>
    </source>
</evidence>
<dbReference type="CDD" id="cd04453">
    <property type="entry name" value="S1_RNase_E"/>
    <property type="match status" value="1"/>
</dbReference>
<evidence type="ECO:0000256" key="11">
    <source>
        <dbReference type="ARBA" id="ARBA00022723"/>
    </source>
</evidence>
<feature type="domain" description="S1 motif" evidence="19">
    <location>
        <begin position="40"/>
        <end position="121"/>
    </location>
</feature>
<dbReference type="GO" id="GO:0046872">
    <property type="term" value="F:metal ion binding"/>
    <property type="evidence" value="ECO:0007669"/>
    <property type="project" value="UniProtKB-KW"/>
</dbReference>
<feature type="compositionally biased region" description="Basic and acidic residues" evidence="18">
    <location>
        <begin position="626"/>
        <end position="636"/>
    </location>
</feature>
<name>A0A5D3WMN3_9BACT</name>
<evidence type="ECO:0000256" key="10">
    <source>
        <dbReference type="ARBA" id="ARBA00022722"/>
    </source>
</evidence>
<dbReference type="InterPro" id="IPR003029">
    <property type="entry name" value="S1_domain"/>
</dbReference>
<comment type="similarity">
    <text evidence="3">Belongs to the RNase E/G family. RNase G subfamily.</text>
</comment>
<evidence type="ECO:0000256" key="4">
    <source>
        <dbReference type="ARBA" id="ARBA00017719"/>
    </source>
</evidence>
<comment type="subcellular location">
    <subcellularLocation>
        <location evidence="2">Cytoplasm</location>
    </subcellularLocation>
</comment>